<keyword evidence="3 5" id="KW-0819">tRNA processing</keyword>
<dbReference type="GO" id="GO:0160148">
    <property type="term" value="F:tRNA pseudouridine(55) synthase activity"/>
    <property type="evidence" value="ECO:0007669"/>
    <property type="project" value="UniProtKB-EC"/>
</dbReference>
<dbReference type="NCBIfam" id="TIGR00431">
    <property type="entry name" value="TruB"/>
    <property type="match status" value="1"/>
</dbReference>
<feature type="domain" description="tRNA pseudouridylate synthase B C-terminal" evidence="7">
    <location>
        <begin position="188"/>
        <end position="217"/>
    </location>
</feature>
<dbReference type="GO" id="GO:1990481">
    <property type="term" value="P:mRNA pseudouridine synthesis"/>
    <property type="evidence" value="ECO:0007669"/>
    <property type="project" value="TreeGrafter"/>
</dbReference>
<feature type="domain" description="Pseudouridine synthase II N-terminal" evidence="6">
    <location>
        <begin position="39"/>
        <end position="187"/>
    </location>
</feature>
<proteinExistence type="inferred from homology"/>
<dbReference type="PANTHER" id="PTHR13767:SF2">
    <property type="entry name" value="PSEUDOURIDYLATE SYNTHASE TRUB1"/>
    <property type="match status" value="1"/>
</dbReference>
<dbReference type="RefSeq" id="WP_133688344.1">
    <property type="nucleotide sequence ID" value="NZ_SOAY01000013.1"/>
</dbReference>
<dbReference type="HAMAP" id="MF_01080">
    <property type="entry name" value="TruB_bact"/>
    <property type="match status" value="1"/>
</dbReference>
<protein>
    <recommendedName>
        <fullName evidence="5">tRNA pseudouridine synthase B</fullName>
        <ecNumber evidence="5">5.4.99.25</ecNumber>
    </recommendedName>
    <alternativeName>
        <fullName evidence="5">tRNA pseudouridine(55) synthase</fullName>
        <shortName evidence="5">Psi55 synthase</shortName>
    </alternativeName>
    <alternativeName>
        <fullName evidence="5">tRNA pseudouridylate synthase</fullName>
    </alternativeName>
    <alternativeName>
        <fullName evidence="5">tRNA-uridine isomerase</fullName>
    </alternativeName>
</protein>
<dbReference type="InterPro" id="IPR002501">
    <property type="entry name" value="PsdUridine_synth_N"/>
</dbReference>
<comment type="function">
    <text evidence="5">Responsible for synthesis of pseudouridine from uracil-55 in the psi GC loop of transfer RNAs.</text>
</comment>
<dbReference type="Pfam" id="PF01509">
    <property type="entry name" value="TruB_N"/>
    <property type="match status" value="1"/>
</dbReference>
<dbReference type="CDD" id="cd02573">
    <property type="entry name" value="PseudoU_synth_EcTruB"/>
    <property type="match status" value="1"/>
</dbReference>
<evidence type="ECO:0000256" key="5">
    <source>
        <dbReference type="HAMAP-Rule" id="MF_01080"/>
    </source>
</evidence>
<dbReference type="SUPFAM" id="SSF55120">
    <property type="entry name" value="Pseudouridine synthase"/>
    <property type="match status" value="1"/>
</dbReference>
<sequence>MKDLTQEDYLNGQVILIDKPLEWSSFQAVNKLKWAIRKKFSLKKFKIGHAGTLDPLATGLLIICTGKFTKKITEYQGQEKEYTGVFTLGSTTASYDLETEVNETFATDHITPDLLNTTTQQFIGDIDQAPPVFSALKQDGKRLYELAREGKTVDIPKRKVNVSAFEITDIDGLNIHFRIACSKGTYIRSIAHDFGKALNSGAHLTALRRTKIGDFNVDIAQDPLVFADILLGFENNS</sequence>
<evidence type="ECO:0000313" key="8">
    <source>
        <dbReference type="EMBL" id="TDT41851.1"/>
    </source>
</evidence>
<keyword evidence="9" id="KW-1185">Reference proteome</keyword>
<dbReference type="InterPro" id="IPR014780">
    <property type="entry name" value="tRNA_psdUridine_synth_TruB"/>
</dbReference>
<dbReference type="EC" id="5.4.99.25" evidence="5"/>
<dbReference type="GO" id="GO:0003723">
    <property type="term" value="F:RNA binding"/>
    <property type="evidence" value="ECO:0007669"/>
    <property type="project" value="InterPro"/>
</dbReference>
<comment type="similarity">
    <text evidence="2 5">Belongs to the pseudouridine synthase TruB family. Type 1 subfamily.</text>
</comment>
<evidence type="ECO:0000256" key="2">
    <source>
        <dbReference type="ARBA" id="ARBA00005642"/>
    </source>
</evidence>
<organism evidence="8 9">
    <name type="scientific">Maribacter spongiicola</name>
    <dbReference type="NCBI Taxonomy" id="1206753"/>
    <lineage>
        <taxon>Bacteria</taxon>
        <taxon>Pseudomonadati</taxon>
        <taxon>Bacteroidota</taxon>
        <taxon>Flavobacteriia</taxon>
        <taxon>Flavobacteriales</taxon>
        <taxon>Flavobacteriaceae</taxon>
        <taxon>Maribacter</taxon>
    </lineage>
</organism>
<evidence type="ECO:0000256" key="1">
    <source>
        <dbReference type="ARBA" id="ARBA00000385"/>
    </source>
</evidence>
<accession>A0A4R7JU38</accession>
<dbReference type="OrthoDB" id="9802309at2"/>
<gene>
    <name evidence="5" type="primary">truB</name>
    <name evidence="8" type="ORF">CLV90_3082</name>
</gene>
<reference evidence="8 9" key="1">
    <citation type="submission" date="2019-03" db="EMBL/GenBank/DDBJ databases">
        <title>Genomic Encyclopedia of Archaeal and Bacterial Type Strains, Phase II (KMG-II): from individual species to whole genera.</title>
        <authorList>
            <person name="Goeker M."/>
        </authorList>
    </citation>
    <scope>NUCLEOTIDE SEQUENCE [LARGE SCALE GENOMIC DNA]</scope>
    <source>
        <strain evidence="8 9">DSM 25233</strain>
    </source>
</reference>
<evidence type="ECO:0000259" key="6">
    <source>
        <dbReference type="Pfam" id="PF01509"/>
    </source>
</evidence>
<comment type="caution">
    <text evidence="8">The sequence shown here is derived from an EMBL/GenBank/DDBJ whole genome shotgun (WGS) entry which is preliminary data.</text>
</comment>
<dbReference type="EMBL" id="SOAY01000013">
    <property type="protein sequence ID" value="TDT41851.1"/>
    <property type="molecule type" value="Genomic_DNA"/>
</dbReference>
<dbReference type="Gene3D" id="3.30.2350.10">
    <property type="entry name" value="Pseudouridine synthase"/>
    <property type="match status" value="1"/>
</dbReference>
<dbReference type="Proteomes" id="UP000294749">
    <property type="component" value="Unassembled WGS sequence"/>
</dbReference>
<comment type="catalytic activity">
    <reaction evidence="1 5">
        <text>uridine(55) in tRNA = pseudouridine(55) in tRNA</text>
        <dbReference type="Rhea" id="RHEA:42532"/>
        <dbReference type="Rhea" id="RHEA-COMP:10101"/>
        <dbReference type="Rhea" id="RHEA-COMP:10102"/>
        <dbReference type="ChEBI" id="CHEBI:65314"/>
        <dbReference type="ChEBI" id="CHEBI:65315"/>
        <dbReference type="EC" id="5.4.99.25"/>
    </reaction>
</comment>
<keyword evidence="4 5" id="KW-0413">Isomerase</keyword>
<evidence type="ECO:0000259" key="7">
    <source>
        <dbReference type="Pfam" id="PF16198"/>
    </source>
</evidence>
<dbReference type="GO" id="GO:0031119">
    <property type="term" value="P:tRNA pseudouridine synthesis"/>
    <property type="evidence" value="ECO:0007669"/>
    <property type="project" value="UniProtKB-UniRule"/>
</dbReference>
<dbReference type="PANTHER" id="PTHR13767">
    <property type="entry name" value="TRNA-PSEUDOURIDINE SYNTHASE"/>
    <property type="match status" value="1"/>
</dbReference>
<feature type="active site" description="Nucleophile" evidence="5">
    <location>
        <position position="54"/>
    </location>
</feature>
<evidence type="ECO:0000256" key="3">
    <source>
        <dbReference type="ARBA" id="ARBA00022694"/>
    </source>
</evidence>
<dbReference type="AlphaFoldDB" id="A0A4R7JU38"/>
<dbReference type="Pfam" id="PF16198">
    <property type="entry name" value="TruB_C_2"/>
    <property type="match status" value="1"/>
</dbReference>
<dbReference type="InterPro" id="IPR020103">
    <property type="entry name" value="PsdUridine_synth_cat_dom_sf"/>
</dbReference>
<evidence type="ECO:0000256" key="4">
    <source>
        <dbReference type="ARBA" id="ARBA00023235"/>
    </source>
</evidence>
<name>A0A4R7JU38_9FLAO</name>
<dbReference type="InterPro" id="IPR032819">
    <property type="entry name" value="TruB_C"/>
</dbReference>
<evidence type="ECO:0000313" key="9">
    <source>
        <dbReference type="Proteomes" id="UP000294749"/>
    </source>
</evidence>